<feature type="domain" description="Kinesin motor" evidence="6">
    <location>
        <begin position="933"/>
        <end position="1235"/>
    </location>
</feature>
<dbReference type="InterPro" id="IPR036961">
    <property type="entry name" value="Kinesin_motor_dom_sf"/>
</dbReference>
<gene>
    <name evidence="7" type="ORF">BSAL_35855</name>
</gene>
<feature type="compositionally biased region" description="Pro residues" evidence="4">
    <location>
        <begin position="150"/>
        <end position="161"/>
    </location>
</feature>
<reference evidence="8" key="1">
    <citation type="submission" date="2015-09" db="EMBL/GenBank/DDBJ databases">
        <authorList>
            <consortium name="Pathogen Informatics"/>
        </authorList>
    </citation>
    <scope>NUCLEOTIDE SEQUENCE [LARGE SCALE GENOMIC DNA]</scope>
    <source>
        <strain evidence="8">Lake Konstanz</strain>
    </source>
</reference>
<dbReference type="InterPro" id="IPR001752">
    <property type="entry name" value="Kinesin_motor_dom"/>
</dbReference>
<keyword evidence="2" id="KW-0067">ATP-binding</keyword>
<dbReference type="Pfam" id="PF00225">
    <property type="entry name" value="Kinesin"/>
    <property type="match status" value="1"/>
</dbReference>
<dbReference type="PANTHER" id="PTHR43215:SF14">
    <property type="entry name" value="RADIAL SPOKE HEAD 1 HOMOLOG"/>
    <property type="match status" value="1"/>
</dbReference>
<keyword evidence="1" id="KW-0677">Repeat</keyword>
<evidence type="ECO:0000256" key="2">
    <source>
        <dbReference type="PROSITE-ProRule" id="PRU00283"/>
    </source>
</evidence>
<keyword evidence="5" id="KW-0812">Transmembrane</keyword>
<protein>
    <submittedName>
        <fullName evidence="7">Phosphatidylinositol-4-phosphate 5-kinase-like, putative</fullName>
    </submittedName>
</protein>
<dbReference type="GO" id="GO:0016301">
    <property type="term" value="F:kinase activity"/>
    <property type="evidence" value="ECO:0007669"/>
    <property type="project" value="UniProtKB-KW"/>
</dbReference>
<name>A0A0S4JKW1_BODSA</name>
<dbReference type="GO" id="GO:0008017">
    <property type="term" value="F:microtubule binding"/>
    <property type="evidence" value="ECO:0007669"/>
    <property type="project" value="InterPro"/>
</dbReference>
<feature type="transmembrane region" description="Helical" evidence="5">
    <location>
        <begin position="13"/>
        <end position="30"/>
    </location>
</feature>
<dbReference type="PANTHER" id="PTHR43215">
    <property type="entry name" value="RADIAL SPOKE HEAD 1 HOMOLOG"/>
    <property type="match status" value="1"/>
</dbReference>
<keyword evidence="2" id="KW-0505">Motor protein</keyword>
<proteinExistence type="inferred from homology"/>
<dbReference type="Gene3D" id="2.20.110.10">
    <property type="entry name" value="Histone H3 K4-specific methyltransferase SET7/9 N-terminal domain"/>
    <property type="match status" value="3"/>
</dbReference>
<dbReference type="SMART" id="SM00698">
    <property type="entry name" value="MORN"/>
    <property type="match status" value="7"/>
</dbReference>
<keyword evidence="8" id="KW-1185">Reference proteome</keyword>
<dbReference type="GO" id="GO:0007018">
    <property type="term" value="P:microtubule-based movement"/>
    <property type="evidence" value="ECO:0007669"/>
    <property type="project" value="InterPro"/>
</dbReference>
<evidence type="ECO:0000256" key="3">
    <source>
        <dbReference type="SAM" id="Coils"/>
    </source>
</evidence>
<feature type="region of interest" description="Disordered" evidence="4">
    <location>
        <begin position="849"/>
        <end position="883"/>
    </location>
</feature>
<dbReference type="InterPro" id="IPR003409">
    <property type="entry name" value="MORN"/>
</dbReference>
<feature type="compositionally biased region" description="Basic and acidic residues" evidence="4">
    <location>
        <begin position="235"/>
        <end position="255"/>
    </location>
</feature>
<evidence type="ECO:0000256" key="5">
    <source>
        <dbReference type="SAM" id="Phobius"/>
    </source>
</evidence>
<dbReference type="Proteomes" id="UP000051952">
    <property type="component" value="Unassembled WGS sequence"/>
</dbReference>
<keyword evidence="7" id="KW-0808">Transferase</keyword>
<dbReference type="GO" id="GO:0005829">
    <property type="term" value="C:cytosol"/>
    <property type="evidence" value="ECO:0007669"/>
    <property type="project" value="TreeGrafter"/>
</dbReference>
<dbReference type="InterPro" id="IPR027417">
    <property type="entry name" value="P-loop_NTPase"/>
</dbReference>
<dbReference type="VEuPathDB" id="TriTrypDB:BSAL_35855"/>
<dbReference type="Pfam" id="PF02493">
    <property type="entry name" value="MORN"/>
    <property type="match status" value="7"/>
</dbReference>
<dbReference type="EMBL" id="CYKH01002012">
    <property type="protein sequence ID" value="CUG92167.1"/>
    <property type="molecule type" value="Genomic_DNA"/>
</dbReference>
<keyword evidence="5" id="KW-0472">Membrane</keyword>
<sequence>MCLDFQLRLFLDVFLLFSTIKCVYWVSIFFRTGFSWIQRKGAEIPGQVKQANLRERTRLTRVIRRHDSAIATSFCLEVLFRVLLTFVQLRNSHLFANFPIGNDGRPFSKTKSHASAEQNKVPQLVSYMGAGASGEQGALNEGGQGQQQHQPPPPQQPPQQQRPPSNNGGDNAGGQQPPPQQQQQRPPVQAPPPNQTPSASKRPPVPNGRQDQPPPSAQGGRGGDDEDADDAAEWAAEKERLALKLKDKRERDSRENSAAPDSTVSQKKPPITSTPSNNAPPTSADGSGSPTDGAPPVGPDGKKKKKLLNGTNIEYRYPSGSTYLGGFKDGKLHGYGKYHYHPSNDEYEGEWFADMKHGQGVYRYEGGDSYSGEWRAGKKHGKGSYNFITGDEYVGSWKEDKIHGYGVFTIARNGNRYEGSWEESYRHGQGKLTSGTGDVYDGKWAKGKEEGLGVLTYANGNLYAGDWKAGQMDGKGIMRERSQKHTVEHIAGYLIAKVPIDADQAVDPDWNPANRLYLSVTGGGGAGGVGGAAGGGGGGGGPDPAQEAMIGKLKVERDMWEKRYLDLVNKTADSNADNADDAQIDNMRDAKQLQTVAKKLRSQRDGEKLRADELETRERVLKSELQENNFVTEGLRKELATKSTHGGDSMEADKLQRRVAELEREIAARKGGNTAGGPTDDPMELKVRLELAEGELKNLRATRDEVYKLREQNLDSMRSIQGLEMRNEELIKEMNLQRAKASNLQQQIADNNTGRTKELEDEMAGVRGELQDAQKRLAAADERQQKQRKMVEHLEERARRADALEAEVMRLTKLKTGDMELNKNLDKKMDQLDSLRRQNADLQRQVEELQHDITNQPQSGKKKSKKNRGGDDDGEGAGGASDGLAEQLQADLKKEKKKHKRAAADRDALAQDLFEEQVKHARVERTLQNLHGRINVVAKVRPHPNAKADAHNAAVMVNQDDPSQMIVMDEGNPVAFQFDTCLGPDHSYADLFEEMKNPIAEVPDGYHTAYTFLGPMGSGKSTALQGLVPLITEELYNQLAHRHNNSTVVNVQVGCVELSSDGMFDCTSGVEILSVLQDPQSCVTPIGVSFVPCTNAVDAASKIKAIIGKRKKVNGRSHLWIQVRTEVIHKVHQTKFRGKLTLVDLCGPGSLSEQEADIESAKFANRAFQALGGVVEALQSNSPTVPYTEHHTTALLSDVLGGNAFSTIIMCLSPSEDQLHDSVQTLQLANKATNVFNRPLVQSFVNADEIRLREIVSNAASDDQAQVTMSEVSTLR</sequence>
<evidence type="ECO:0000313" key="8">
    <source>
        <dbReference type="Proteomes" id="UP000051952"/>
    </source>
</evidence>
<dbReference type="SUPFAM" id="SSF82185">
    <property type="entry name" value="Histone H3 K4-specific methyltransferase SET7/9 N-terminal domain"/>
    <property type="match status" value="1"/>
</dbReference>
<feature type="coiled-coil region" evidence="3">
    <location>
        <begin position="885"/>
        <end position="912"/>
    </location>
</feature>
<organism evidence="7 8">
    <name type="scientific">Bodo saltans</name>
    <name type="common">Flagellated protozoan</name>
    <dbReference type="NCBI Taxonomy" id="75058"/>
    <lineage>
        <taxon>Eukaryota</taxon>
        <taxon>Discoba</taxon>
        <taxon>Euglenozoa</taxon>
        <taxon>Kinetoplastea</taxon>
        <taxon>Metakinetoplastina</taxon>
        <taxon>Eubodonida</taxon>
        <taxon>Bodonidae</taxon>
        <taxon>Bodo</taxon>
    </lineage>
</organism>
<feature type="compositionally biased region" description="Polar residues" evidence="4">
    <location>
        <begin position="259"/>
        <end position="290"/>
    </location>
</feature>
<dbReference type="GO" id="GO:0003777">
    <property type="term" value="F:microtubule motor activity"/>
    <property type="evidence" value="ECO:0007669"/>
    <property type="project" value="InterPro"/>
</dbReference>
<keyword evidence="5" id="KW-1133">Transmembrane helix</keyword>
<keyword evidence="7" id="KW-0418">Kinase</keyword>
<comment type="similarity">
    <text evidence="2">Belongs to the TRAFAC class myosin-kinesin ATPase superfamily. Kinesin family.</text>
</comment>
<evidence type="ECO:0000256" key="4">
    <source>
        <dbReference type="SAM" id="MobiDB-lite"/>
    </source>
</evidence>
<evidence type="ECO:0000259" key="6">
    <source>
        <dbReference type="PROSITE" id="PS50067"/>
    </source>
</evidence>
<dbReference type="AlphaFoldDB" id="A0A0S4JKW1"/>
<dbReference type="SUPFAM" id="SSF52540">
    <property type="entry name" value="P-loop containing nucleoside triphosphate hydrolases"/>
    <property type="match status" value="1"/>
</dbReference>
<feature type="region of interest" description="Disordered" evidence="4">
    <location>
        <begin position="133"/>
        <end position="306"/>
    </location>
</feature>
<accession>A0A0S4JKW1</accession>
<dbReference type="OrthoDB" id="270720at2759"/>
<dbReference type="GO" id="GO:0005524">
    <property type="term" value="F:ATP binding"/>
    <property type="evidence" value="ECO:0007669"/>
    <property type="project" value="UniProtKB-UniRule"/>
</dbReference>
<dbReference type="SMART" id="SM00129">
    <property type="entry name" value="KISc"/>
    <property type="match status" value="1"/>
</dbReference>
<keyword evidence="3" id="KW-0175">Coiled coil</keyword>
<dbReference type="PROSITE" id="PS50067">
    <property type="entry name" value="KINESIN_MOTOR_2"/>
    <property type="match status" value="1"/>
</dbReference>
<evidence type="ECO:0000313" key="7">
    <source>
        <dbReference type="EMBL" id="CUG92167.1"/>
    </source>
</evidence>
<dbReference type="Gene3D" id="3.40.850.10">
    <property type="entry name" value="Kinesin motor domain"/>
    <property type="match status" value="1"/>
</dbReference>
<dbReference type="PRINTS" id="PR00380">
    <property type="entry name" value="KINESINHEAVY"/>
</dbReference>
<dbReference type="OMA" id="RSHTWIQ"/>
<keyword evidence="2" id="KW-0547">Nucleotide-binding</keyword>
<feature type="binding site" evidence="2">
    <location>
        <begin position="1014"/>
        <end position="1021"/>
    </location>
    <ligand>
        <name>ATP</name>
        <dbReference type="ChEBI" id="CHEBI:30616"/>
    </ligand>
</feature>
<evidence type="ECO:0000256" key="1">
    <source>
        <dbReference type="ARBA" id="ARBA00022737"/>
    </source>
</evidence>